<keyword evidence="1" id="KW-1133">Transmembrane helix</keyword>
<dbReference type="RefSeq" id="WP_134053761.1">
    <property type="nucleotide sequence ID" value="NZ_AP022586.1"/>
</dbReference>
<evidence type="ECO:0000313" key="2">
    <source>
        <dbReference type="EMBL" id="BBY17234.1"/>
    </source>
</evidence>
<proteinExistence type="predicted"/>
<organism evidence="2 3">
    <name type="scientific">Mycolicibacterium litorale</name>
    <dbReference type="NCBI Taxonomy" id="758802"/>
    <lineage>
        <taxon>Bacteria</taxon>
        <taxon>Bacillati</taxon>
        <taxon>Actinomycetota</taxon>
        <taxon>Actinomycetes</taxon>
        <taxon>Mycobacteriales</taxon>
        <taxon>Mycobacteriaceae</taxon>
        <taxon>Mycolicibacterium</taxon>
    </lineage>
</organism>
<evidence type="ECO:0000256" key="1">
    <source>
        <dbReference type="SAM" id="Phobius"/>
    </source>
</evidence>
<gene>
    <name evidence="2" type="ORF">MLIT_28260</name>
</gene>
<dbReference type="EMBL" id="AP022586">
    <property type="protein sequence ID" value="BBY17234.1"/>
    <property type="molecule type" value="Genomic_DNA"/>
</dbReference>
<keyword evidence="3" id="KW-1185">Reference proteome</keyword>
<feature type="transmembrane region" description="Helical" evidence="1">
    <location>
        <begin position="6"/>
        <end position="21"/>
    </location>
</feature>
<accession>A0AAD1MSG3</accession>
<reference evidence="2 3" key="1">
    <citation type="journal article" date="2019" name="Emerg. Microbes Infect.">
        <title>Comprehensive subspecies identification of 175 nontuberculous mycobacteria species based on 7547 genomic profiles.</title>
        <authorList>
            <person name="Matsumoto Y."/>
            <person name="Kinjo T."/>
            <person name="Motooka D."/>
            <person name="Nabeya D."/>
            <person name="Jung N."/>
            <person name="Uechi K."/>
            <person name="Horii T."/>
            <person name="Iida T."/>
            <person name="Fujita J."/>
            <person name="Nakamura S."/>
        </authorList>
    </citation>
    <scope>NUCLEOTIDE SEQUENCE [LARGE SCALE GENOMIC DNA]</scope>
    <source>
        <strain evidence="2 3">JCM 17423</strain>
    </source>
</reference>
<sequence length="108" mass="11971">MHGPVTAVVTLLALGLWHLHNRRHPGWRVSADGRFFVLSGYPTLAIAVYWLTAAPSHTAWEWLLGNAWTVVSMVSFVYGFNALNTVPKRQRSASRAIETLPGCSARLN</sequence>
<keyword evidence="1" id="KW-0812">Transmembrane</keyword>
<name>A0AAD1MSG3_9MYCO</name>
<dbReference type="AlphaFoldDB" id="A0AAD1MSG3"/>
<protein>
    <submittedName>
        <fullName evidence="2">Uncharacterized protein</fullName>
    </submittedName>
</protein>
<feature type="transmembrane region" description="Helical" evidence="1">
    <location>
        <begin position="63"/>
        <end position="83"/>
    </location>
</feature>
<evidence type="ECO:0000313" key="3">
    <source>
        <dbReference type="Proteomes" id="UP000466607"/>
    </source>
</evidence>
<dbReference type="Proteomes" id="UP000466607">
    <property type="component" value="Chromosome"/>
</dbReference>
<feature type="transmembrane region" description="Helical" evidence="1">
    <location>
        <begin position="33"/>
        <end position="51"/>
    </location>
</feature>
<keyword evidence="1" id="KW-0472">Membrane</keyword>